<accession>A0A9D2AKV8</accession>
<reference evidence="1" key="2">
    <citation type="submission" date="2021-04" db="EMBL/GenBank/DDBJ databases">
        <authorList>
            <person name="Gilroy R."/>
        </authorList>
    </citation>
    <scope>NUCLEOTIDE SEQUENCE</scope>
    <source>
        <strain evidence="1">ChiSxjej3B15-572</strain>
    </source>
</reference>
<evidence type="ECO:0000313" key="2">
    <source>
        <dbReference type="Proteomes" id="UP000824231"/>
    </source>
</evidence>
<evidence type="ECO:0000313" key="1">
    <source>
        <dbReference type="EMBL" id="HIX35856.1"/>
    </source>
</evidence>
<dbReference type="AlphaFoldDB" id="A0A9D2AKV8"/>
<sequence length="108" mass="12695">MSGKPGWLYYDPTNDDSETIDVHNLTLRQKEIINQYAVNELNALRNWFVNNISKDKQIIWDVKGVSEVSKGNVNQWHVTDETISKLDEINHLRKINNDDNVTHLPRHW</sequence>
<proteinExistence type="predicted"/>
<protein>
    <submittedName>
        <fullName evidence="1">Uncharacterized protein</fullName>
    </submittedName>
</protein>
<reference evidence="1" key="1">
    <citation type="journal article" date="2021" name="PeerJ">
        <title>Extensive microbial diversity within the chicken gut microbiome revealed by metagenomics and culture.</title>
        <authorList>
            <person name="Gilroy R."/>
            <person name="Ravi A."/>
            <person name="Getino M."/>
            <person name="Pursley I."/>
            <person name="Horton D.L."/>
            <person name="Alikhan N.F."/>
            <person name="Baker D."/>
            <person name="Gharbi K."/>
            <person name="Hall N."/>
            <person name="Watson M."/>
            <person name="Adriaenssens E.M."/>
            <person name="Foster-Nyarko E."/>
            <person name="Jarju S."/>
            <person name="Secka A."/>
            <person name="Antonio M."/>
            <person name="Oren A."/>
            <person name="Chaudhuri R.R."/>
            <person name="La Ragione R."/>
            <person name="Hildebrand F."/>
            <person name="Pallen M.J."/>
        </authorList>
    </citation>
    <scope>NUCLEOTIDE SEQUENCE</scope>
    <source>
        <strain evidence="1">ChiSxjej3B15-572</strain>
    </source>
</reference>
<comment type="caution">
    <text evidence="1">The sequence shown here is derived from an EMBL/GenBank/DDBJ whole genome shotgun (WGS) entry which is preliminary data.</text>
</comment>
<dbReference type="Proteomes" id="UP000824231">
    <property type="component" value="Unassembled WGS sequence"/>
</dbReference>
<gene>
    <name evidence="1" type="ORF">H9856_05640</name>
</gene>
<name>A0A9D2AKV8_9LACO</name>
<organism evidence="1 2">
    <name type="scientific">Candidatus Limosilactobacillus merdigallinarum</name>
    <dbReference type="NCBI Taxonomy" id="2838652"/>
    <lineage>
        <taxon>Bacteria</taxon>
        <taxon>Bacillati</taxon>
        <taxon>Bacillota</taxon>
        <taxon>Bacilli</taxon>
        <taxon>Lactobacillales</taxon>
        <taxon>Lactobacillaceae</taxon>
        <taxon>Limosilactobacillus</taxon>
    </lineage>
</organism>
<dbReference type="EMBL" id="DXFH01000022">
    <property type="protein sequence ID" value="HIX35856.1"/>
    <property type="molecule type" value="Genomic_DNA"/>
</dbReference>